<proteinExistence type="predicted"/>
<dbReference type="Proteomes" id="UP000013827">
    <property type="component" value="Unassembled WGS sequence"/>
</dbReference>
<dbReference type="GeneID" id="17257338"/>
<protein>
    <submittedName>
        <fullName evidence="2">Uncharacterized protein</fullName>
    </submittedName>
</protein>
<dbReference type="STRING" id="2903.R1DJQ6"/>
<dbReference type="PANTHER" id="PTHR33604">
    <property type="entry name" value="OSJNBA0004B13.7 PROTEIN"/>
    <property type="match status" value="1"/>
</dbReference>
<dbReference type="RefSeq" id="XP_005763490.1">
    <property type="nucleotide sequence ID" value="XM_005763433.1"/>
</dbReference>
<dbReference type="KEGG" id="ehx:EMIHUDRAFT_104841"/>
<organism evidence="2 3">
    <name type="scientific">Emiliania huxleyi (strain CCMP1516)</name>
    <dbReference type="NCBI Taxonomy" id="280463"/>
    <lineage>
        <taxon>Eukaryota</taxon>
        <taxon>Haptista</taxon>
        <taxon>Haptophyta</taxon>
        <taxon>Prymnesiophyceae</taxon>
        <taxon>Isochrysidales</taxon>
        <taxon>Noelaerhabdaceae</taxon>
        <taxon>Emiliania</taxon>
    </lineage>
</organism>
<evidence type="ECO:0000313" key="3">
    <source>
        <dbReference type="Proteomes" id="UP000013827"/>
    </source>
</evidence>
<feature type="region of interest" description="Disordered" evidence="1">
    <location>
        <begin position="302"/>
        <end position="353"/>
    </location>
</feature>
<evidence type="ECO:0000256" key="1">
    <source>
        <dbReference type="SAM" id="MobiDB-lite"/>
    </source>
</evidence>
<keyword evidence="3" id="KW-1185">Reference proteome</keyword>
<dbReference type="PANTHER" id="PTHR33604:SF3">
    <property type="entry name" value="OSJNBA0004B13.7 PROTEIN"/>
    <property type="match status" value="1"/>
</dbReference>
<dbReference type="AlphaFoldDB" id="A0A0D3IIH6"/>
<evidence type="ECO:0000313" key="2">
    <source>
        <dbReference type="EnsemblProtists" id="EOD11061"/>
    </source>
</evidence>
<reference evidence="2" key="2">
    <citation type="submission" date="2024-10" db="UniProtKB">
        <authorList>
            <consortium name="EnsemblProtists"/>
        </authorList>
    </citation>
    <scope>IDENTIFICATION</scope>
</reference>
<accession>A0A0D3IIH6</accession>
<dbReference type="EnsemblProtists" id="EOD11061">
    <property type="protein sequence ID" value="EOD11061"/>
    <property type="gene ID" value="EMIHUDRAFT_104841"/>
</dbReference>
<feature type="region of interest" description="Disordered" evidence="1">
    <location>
        <begin position="247"/>
        <end position="273"/>
    </location>
</feature>
<name>A0A0D3IIH6_EMIH1</name>
<dbReference type="PaxDb" id="2903-EOD11061"/>
<reference evidence="3" key="1">
    <citation type="journal article" date="2013" name="Nature">
        <title>Pan genome of the phytoplankton Emiliania underpins its global distribution.</title>
        <authorList>
            <person name="Read B.A."/>
            <person name="Kegel J."/>
            <person name="Klute M.J."/>
            <person name="Kuo A."/>
            <person name="Lefebvre S.C."/>
            <person name="Maumus F."/>
            <person name="Mayer C."/>
            <person name="Miller J."/>
            <person name="Monier A."/>
            <person name="Salamov A."/>
            <person name="Young J."/>
            <person name="Aguilar M."/>
            <person name="Claverie J.M."/>
            <person name="Frickenhaus S."/>
            <person name="Gonzalez K."/>
            <person name="Herman E.K."/>
            <person name="Lin Y.C."/>
            <person name="Napier J."/>
            <person name="Ogata H."/>
            <person name="Sarno A.F."/>
            <person name="Shmutz J."/>
            <person name="Schroeder D."/>
            <person name="de Vargas C."/>
            <person name="Verret F."/>
            <person name="von Dassow P."/>
            <person name="Valentin K."/>
            <person name="Van de Peer Y."/>
            <person name="Wheeler G."/>
            <person name="Dacks J.B."/>
            <person name="Delwiche C.F."/>
            <person name="Dyhrman S.T."/>
            <person name="Glockner G."/>
            <person name="John U."/>
            <person name="Richards T."/>
            <person name="Worden A.Z."/>
            <person name="Zhang X."/>
            <person name="Grigoriev I.V."/>
            <person name="Allen A.E."/>
            <person name="Bidle K."/>
            <person name="Borodovsky M."/>
            <person name="Bowler C."/>
            <person name="Brownlee C."/>
            <person name="Cock J.M."/>
            <person name="Elias M."/>
            <person name="Gladyshev V.N."/>
            <person name="Groth M."/>
            <person name="Guda C."/>
            <person name="Hadaegh A."/>
            <person name="Iglesias-Rodriguez M.D."/>
            <person name="Jenkins J."/>
            <person name="Jones B.M."/>
            <person name="Lawson T."/>
            <person name="Leese F."/>
            <person name="Lindquist E."/>
            <person name="Lobanov A."/>
            <person name="Lomsadze A."/>
            <person name="Malik S.B."/>
            <person name="Marsh M.E."/>
            <person name="Mackinder L."/>
            <person name="Mock T."/>
            <person name="Mueller-Roeber B."/>
            <person name="Pagarete A."/>
            <person name="Parker M."/>
            <person name="Probert I."/>
            <person name="Quesneville H."/>
            <person name="Raines C."/>
            <person name="Rensing S.A."/>
            <person name="Riano-Pachon D.M."/>
            <person name="Richier S."/>
            <person name="Rokitta S."/>
            <person name="Shiraiwa Y."/>
            <person name="Soanes D.M."/>
            <person name="van der Giezen M."/>
            <person name="Wahlund T.M."/>
            <person name="Williams B."/>
            <person name="Wilson W."/>
            <person name="Wolfe G."/>
            <person name="Wurch L.L."/>
        </authorList>
    </citation>
    <scope>NUCLEOTIDE SEQUENCE</scope>
</reference>
<dbReference type="eggNOG" id="ENOG502QPYF">
    <property type="taxonomic scope" value="Eukaryota"/>
</dbReference>
<dbReference type="HOGENOM" id="CLU_342382_0_0_1"/>
<sequence length="828" mass="86390">MPLLRLRLLFAGLVATCICWTISQMLVLERHLSAADSSAAQAHHDPAAAGVAAAPAAEELRRTLKALSSLQPHVPTQGAAAAAAHASAASASVTAVLEWRDAAQLERQLAALSAQRPAAPATTLVDAYRAADGGAAARAVARSFGGGSSVSVFGAVTGGGGGGGGGGERPGGVVGLAGWCLYDTALAGEQAVLNLGSISAQSRLNLATLLLPDTFEAMRPVTVDVLRGSWLLRVEWIPLLLRGVAGEAAGGGKGEEEGEEEGGEEGGKEGEEARARVSALLREHGDLPSLVLPAGTADGWRDARPPWRRAAPDAAGGGRPEVGISRPEVGISRPEVGTSRPEVGTSRPEVGISRPEVGISRPEVCAPAGAAPAARRRLQLGRACVRGPRGAVELCRDAGRMLELTSADFGSASDDGAGRCAALLVALDDVVGATQPAALVVPLLASVSAAHFLGDTVDLSISADADADAGTLALSRGWAWPHGATRLAVRAAKGGLVAAVAEAWTPDGYHSHGLLLEDDIEDTDPPSNEVSPYFYVYAKLALLRYAVSGEEGGGVPASGHAAGGLLGVSLYTPRLVELTMPRRRADLGTLPASAGGGVPHLYLQQLPCSWGSLFLPRPWLLFRAYMQARLDQEKPRGGAATVLGLGARLEGAPGPLVPRSASNGWSTSWKKFMIELSHLSGGVFLYPSFPNQSSLSTNHLEKGEHIGGKKNKLTHRPLEADSLPISPLLSPSLLAWTRNTHRPIDFTVPLLLNLSDLRQLWPPQPLDALPVRDLFTRPTRRSELHARGIEAIAAHRGVWRSHAREAAAPALRLDRILERLLPATTAPR</sequence>